<name>A0ABN9HK31_9NEOB</name>
<feature type="non-terminal residue" evidence="1">
    <location>
        <position position="1"/>
    </location>
</feature>
<dbReference type="EMBL" id="CATNWA010021298">
    <property type="protein sequence ID" value="CAI9622150.1"/>
    <property type="molecule type" value="Genomic_DNA"/>
</dbReference>
<evidence type="ECO:0000313" key="1">
    <source>
        <dbReference type="EMBL" id="CAI9622150.1"/>
    </source>
</evidence>
<keyword evidence="2" id="KW-1185">Reference proteome</keyword>
<gene>
    <name evidence="1" type="ORF">SPARVUS_LOCUS16240108</name>
</gene>
<reference evidence="1" key="1">
    <citation type="submission" date="2023-05" db="EMBL/GenBank/DDBJ databases">
        <authorList>
            <person name="Stuckert A."/>
        </authorList>
    </citation>
    <scope>NUCLEOTIDE SEQUENCE</scope>
</reference>
<dbReference type="Proteomes" id="UP001162483">
    <property type="component" value="Unassembled WGS sequence"/>
</dbReference>
<proteinExistence type="predicted"/>
<protein>
    <submittedName>
        <fullName evidence="1">Uncharacterized protein</fullName>
    </submittedName>
</protein>
<evidence type="ECO:0000313" key="2">
    <source>
        <dbReference type="Proteomes" id="UP001162483"/>
    </source>
</evidence>
<organism evidence="1 2">
    <name type="scientific">Staurois parvus</name>
    <dbReference type="NCBI Taxonomy" id="386267"/>
    <lineage>
        <taxon>Eukaryota</taxon>
        <taxon>Metazoa</taxon>
        <taxon>Chordata</taxon>
        <taxon>Craniata</taxon>
        <taxon>Vertebrata</taxon>
        <taxon>Euteleostomi</taxon>
        <taxon>Amphibia</taxon>
        <taxon>Batrachia</taxon>
        <taxon>Anura</taxon>
        <taxon>Neobatrachia</taxon>
        <taxon>Ranoidea</taxon>
        <taxon>Ranidae</taxon>
        <taxon>Staurois</taxon>
    </lineage>
</organism>
<accession>A0ABN9HK31</accession>
<comment type="caution">
    <text evidence="1">The sequence shown here is derived from an EMBL/GenBank/DDBJ whole genome shotgun (WGS) entry which is preliminary data.</text>
</comment>
<sequence>EYGGADYKEPDYVTVAPSITEELVAQTEANVVDYFPEQYGEVDYGYQTDTPALTTGPNEKTPVDETLVEESIVDESFVDEPFLEEYVTGEDYDSEKKLVE</sequence>
<feature type="non-terminal residue" evidence="1">
    <location>
        <position position="100"/>
    </location>
</feature>